<evidence type="ECO:0000259" key="4">
    <source>
        <dbReference type="PROSITE" id="PS50949"/>
    </source>
</evidence>
<dbReference type="PANTHER" id="PTHR43537:SF5">
    <property type="entry name" value="UXU OPERON TRANSCRIPTIONAL REGULATOR"/>
    <property type="match status" value="1"/>
</dbReference>
<evidence type="ECO:0000313" key="6">
    <source>
        <dbReference type="Proteomes" id="UP000636960"/>
    </source>
</evidence>
<dbReference type="SMART" id="SM00895">
    <property type="entry name" value="FCD"/>
    <property type="match status" value="1"/>
</dbReference>
<dbReference type="GO" id="GO:0003700">
    <property type="term" value="F:DNA-binding transcription factor activity"/>
    <property type="evidence" value="ECO:0007669"/>
    <property type="project" value="InterPro"/>
</dbReference>
<dbReference type="SMART" id="SM00345">
    <property type="entry name" value="HTH_GNTR"/>
    <property type="match status" value="1"/>
</dbReference>
<dbReference type="PROSITE" id="PS50949">
    <property type="entry name" value="HTH_GNTR"/>
    <property type="match status" value="1"/>
</dbReference>
<dbReference type="InterPro" id="IPR036388">
    <property type="entry name" value="WH-like_DNA-bd_sf"/>
</dbReference>
<reference evidence="5" key="1">
    <citation type="submission" date="2021-01" db="EMBL/GenBank/DDBJ databases">
        <title>Whole genome shotgun sequence of Actinoplanes rishiriensis NBRC 108556.</title>
        <authorList>
            <person name="Komaki H."/>
            <person name="Tamura T."/>
        </authorList>
    </citation>
    <scope>NUCLEOTIDE SEQUENCE</scope>
    <source>
        <strain evidence="5">NBRC 108556</strain>
    </source>
</reference>
<proteinExistence type="predicted"/>
<dbReference type="EMBL" id="BOMV01000057">
    <property type="protein sequence ID" value="GIE97695.1"/>
    <property type="molecule type" value="Genomic_DNA"/>
</dbReference>
<evidence type="ECO:0000256" key="2">
    <source>
        <dbReference type="ARBA" id="ARBA00023125"/>
    </source>
</evidence>
<dbReference type="SUPFAM" id="SSF46785">
    <property type="entry name" value="Winged helix' DNA-binding domain"/>
    <property type="match status" value="1"/>
</dbReference>
<accession>A0A919JZB6</accession>
<organism evidence="5 6">
    <name type="scientific">Paractinoplanes rishiriensis</name>
    <dbReference type="NCBI Taxonomy" id="1050105"/>
    <lineage>
        <taxon>Bacteria</taxon>
        <taxon>Bacillati</taxon>
        <taxon>Actinomycetota</taxon>
        <taxon>Actinomycetes</taxon>
        <taxon>Micromonosporales</taxon>
        <taxon>Micromonosporaceae</taxon>
        <taxon>Paractinoplanes</taxon>
    </lineage>
</organism>
<dbReference type="Gene3D" id="1.10.10.10">
    <property type="entry name" value="Winged helix-like DNA-binding domain superfamily/Winged helix DNA-binding domain"/>
    <property type="match status" value="1"/>
</dbReference>
<keyword evidence="2" id="KW-0238">DNA-binding</keyword>
<dbReference type="SUPFAM" id="SSF48008">
    <property type="entry name" value="GntR ligand-binding domain-like"/>
    <property type="match status" value="1"/>
</dbReference>
<sequence length="235" mass="25882">MAITGLPRLERAAAGSTGDRVRDMLAEAILSGLLPEGAHLNADSLAKQLGTSHIPVREALRSLGADGWIDYRPHLGAYVRARTEHELADLFEARLETECRTMALAAERRTADQLADLDEILSRQATADDPVALARINAEFHIAVAACSQNELMAGFIRTLSMRARFYFSAVAPHRKEQSLRDHRAIVEALRRRDSTEAERIGRAHVTSTRLDVSRSLSRTSLSSPACESVDGRWS</sequence>
<dbReference type="InterPro" id="IPR008920">
    <property type="entry name" value="TF_FadR/GntR_C"/>
</dbReference>
<dbReference type="Proteomes" id="UP000636960">
    <property type="component" value="Unassembled WGS sequence"/>
</dbReference>
<dbReference type="InterPro" id="IPR011711">
    <property type="entry name" value="GntR_C"/>
</dbReference>
<dbReference type="PANTHER" id="PTHR43537">
    <property type="entry name" value="TRANSCRIPTIONAL REGULATOR, GNTR FAMILY"/>
    <property type="match status" value="1"/>
</dbReference>
<keyword evidence="1" id="KW-0805">Transcription regulation</keyword>
<evidence type="ECO:0000256" key="3">
    <source>
        <dbReference type="ARBA" id="ARBA00023163"/>
    </source>
</evidence>
<dbReference type="RefSeq" id="WP_203784731.1">
    <property type="nucleotide sequence ID" value="NZ_BOMV01000057.1"/>
</dbReference>
<dbReference type="Pfam" id="PF07729">
    <property type="entry name" value="FCD"/>
    <property type="match status" value="1"/>
</dbReference>
<protein>
    <submittedName>
        <fullName evidence="5">GntR family transcriptional regulator</fullName>
    </submittedName>
</protein>
<dbReference type="GO" id="GO:0003677">
    <property type="term" value="F:DNA binding"/>
    <property type="evidence" value="ECO:0007669"/>
    <property type="project" value="UniProtKB-KW"/>
</dbReference>
<dbReference type="Gene3D" id="1.20.120.530">
    <property type="entry name" value="GntR ligand-binding domain-like"/>
    <property type="match status" value="1"/>
</dbReference>
<dbReference type="InterPro" id="IPR036390">
    <property type="entry name" value="WH_DNA-bd_sf"/>
</dbReference>
<feature type="domain" description="HTH gntR-type" evidence="4">
    <location>
        <begin position="15"/>
        <end position="82"/>
    </location>
</feature>
<gene>
    <name evidence="5" type="ORF">Ari01nite_51600</name>
</gene>
<evidence type="ECO:0000256" key="1">
    <source>
        <dbReference type="ARBA" id="ARBA00023015"/>
    </source>
</evidence>
<dbReference type="Pfam" id="PF00392">
    <property type="entry name" value="GntR"/>
    <property type="match status" value="1"/>
</dbReference>
<keyword evidence="3" id="KW-0804">Transcription</keyword>
<dbReference type="AlphaFoldDB" id="A0A919JZB6"/>
<evidence type="ECO:0000313" key="5">
    <source>
        <dbReference type="EMBL" id="GIE97695.1"/>
    </source>
</evidence>
<name>A0A919JZB6_9ACTN</name>
<comment type="caution">
    <text evidence="5">The sequence shown here is derived from an EMBL/GenBank/DDBJ whole genome shotgun (WGS) entry which is preliminary data.</text>
</comment>
<dbReference type="InterPro" id="IPR000524">
    <property type="entry name" value="Tscrpt_reg_HTH_GntR"/>
</dbReference>
<keyword evidence="6" id="KW-1185">Reference proteome</keyword>